<sequence length="91" mass="9671">MSVEEVSENVTEGAEERKTASGIDALWKEILGGDADVESGFIANGGDSLMAVLLADRVFASTGREIDYLEILDAPDSATLARIVLAADRDR</sequence>
<evidence type="ECO:0000313" key="1">
    <source>
        <dbReference type="EMBL" id="AYG79100.1"/>
    </source>
</evidence>
<organism evidence="1 2">
    <name type="scientific">Streptomyces hundungensis</name>
    <dbReference type="NCBI Taxonomy" id="1077946"/>
    <lineage>
        <taxon>Bacteria</taxon>
        <taxon>Bacillati</taxon>
        <taxon>Actinomycetota</taxon>
        <taxon>Actinomycetes</taxon>
        <taxon>Kitasatosporales</taxon>
        <taxon>Streptomycetaceae</taxon>
        <taxon>Streptomyces</taxon>
    </lineage>
</organism>
<dbReference type="InterPro" id="IPR036736">
    <property type="entry name" value="ACP-like_sf"/>
</dbReference>
<reference evidence="1 2" key="1">
    <citation type="submission" date="2018-10" db="EMBL/GenBank/DDBJ databases">
        <title>Relationship between Morphology and Antimicrobial Activity in Streptomyces.</title>
        <authorList>
            <person name="Kang H.J."/>
            <person name="Kim S.B."/>
        </authorList>
    </citation>
    <scope>NUCLEOTIDE SEQUENCE [LARGE SCALE GENOMIC DNA]</scope>
    <source>
        <strain evidence="1 2">BH38</strain>
    </source>
</reference>
<dbReference type="AlphaFoldDB" id="A0A387HDT3"/>
<name>A0A387HDT3_9ACTN</name>
<dbReference type="EMBL" id="CP032698">
    <property type="protein sequence ID" value="AYG79100.1"/>
    <property type="molecule type" value="Genomic_DNA"/>
</dbReference>
<protein>
    <recommendedName>
        <fullName evidence="3">Carrier domain-containing protein</fullName>
    </recommendedName>
</protein>
<dbReference type="SUPFAM" id="SSF47336">
    <property type="entry name" value="ACP-like"/>
    <property type="match status" value="1"/>
</dbReference>
<dbReference type="Gene3D" id="1.10.1200.10">
    <property type="entry name" value="ACP-like"/>
    <property type="match status" value="1"/>
</dbReference>
<dbReference type="Proteomes" id="UP000271554">
    <property type="component" value="Chromosome"/>
</dbReference>
<dbReference type="KEGG" id="shun:DWB77_01210"/>
<gene>
    <name evidence="1" type="ORF">DWB77_01210</name>
</gene>
<accession>A0A387HDT3</accession>
<proteinExistence type="predicted"/>
<keyword evidence="2" id="KW-1185">Reference proteome</keyword>
<evidence type="ECO:0000313" key="2">
    <source>
        <dbReference type="Proteomes" id="UP000271554"/>
    </source>
</evidence>
<evidence type="ECO:0008006" key="3">
    <source>
        <dbReference type="Google" id="ProtNLM"/>
    </source>
</evidence>